<accession>A0AAW2D295</accession>
<comment type="caution">
    <text evidence="1">The sequence shown here is derived from an EMBL/GenBank/DDBJ whole genome shotgun (WGS) entry which is preliminary data.</text>
</comment>
<protein>
    <submittedName>
        <fullName evidence="1">Uncharacterized protein</fullName>
    </submittedName>
</protein>
<proteinExistence type="predicted"/>
<keyword evidence="2" id="KW-1185">Reference proteome</keyword>
<dbReference type="AlphaFoldDB" id="A0AAW2D295"/>
<dbReference type="Proteomes" id="UP001459277">
    <property type="component" value="Unassembled WGS sequence"/>
</dbReference>
<reference evidence="1 2" key="1">
    <citation type="submission" date="2024-01" db="EMBL/GenBank/DDBJ databases">
        <title>A telomere-to-telomere, gap-free genome of sweet tea (Lithocarpus litseifolius).</title>
        <authorList>
            <person name="Zhou J."/>
        </authorList>
    </citation>
    <scope>NUCLEOTIDE SEQUENCE [LARGE SCALE GENOMIC DNA]</scope>
    <source>
        <strain evidence="1">Zhou-2022a</strain>
        <tissue evidence="1">Leaf</tissue>
    </source>
</reference>
<organism evidence="1 2">
    <name type="scientific">Lithocarpus litseifolius</name>
    <dbReference type="NCBI Taxonomy" id="425828"/>
    <lineage>
        <taxon>Eukaryota</taxon>
        <taxon>Viridiplantae</taxon>
        <taxon>Streptophyta</taxon>
        <taxon>Embryophyta</taxon>
        <taxon>Tracheophyta</taxon>
        <taxon>Spermatophyta</taxon>
        <taxon>Magnoliopsida</taxon>
        <taxon>eudicotyledons</taxon>
        <taxon>Gunneridae</taxon>
        <taxon>Pentapetalae</taxon>
        <taxon>rosids</taxon>
        <taxon>fabids</taxon>
        <taxon>Fagales</taxon>
        <taxon>Fagaceae</taxon>
        <taxon>Lithocarpus</taxon>
    </lineage>
</organism>
<dbReference type="EMBL" id="JAZDWU010000004">
    <property type="protein sequence ID" value="KAL0004467.1"/>
    <property type="molecule type" value="Genomic_DNA"/>
</dbReference>
<sequence>MEQHNLSEGTVADLIDSVSHAWKPKLVRALYPGPISQEVLRLPISKTGSVSDRLDWRHSSSGDYRVKKAYELIARDSGGYNQSLWHLIWKPKEAFSSCSAVTHRPLDQQGRFQFTQKPWQLIIKVAGARAKKLHRAAFAYEVRNLQGEVILQSVQLYREYGCSHYP</sequence>
<name>A0AAW2D295_9ROSI</name>
<evidence type="ECO:0000313" key="1">
    <source>
        <dbReference type="EMBL" id="KAL0004467.1"/>
    </source>
</evidence>
<evidence type="ECO:0000313" key="2">
    <source>
        <dbReference type="Proteomes" id="UP001459277"/>
    </source>
</evidence>
<gene>
    <name evidence="1" type="ORF">SO802_012028</name>
</gene>